<feature type="transmembrane region" description="Helical" evidence="1">
    <location>
        <begin position="117"/>
        <end position="135"/>
    </location>
</feature>
<name>A0A126T3R8_9GAMM</name>
<protein>
    <submittedName>
        <fullName evidence="2">Uncharacterized protein</fullName>
    </submittedName>
</protein>
<evidence type="ECO:0000313" key="3">
    <source>
        <dbReference type="Proteomes" id="UP000030512"/>
    </source>
</evidence>
<proteinExistence type="predicted"/>
<dbReference type="KEGG" id="mdn:JT25_009425"/>
<keyword evidence="1" id="KW-0812">Transmembrane</keyword>
<evidence type="ECO:0000256" key="1">
    <source>
        <dbReference type="SAM" id="Phobius"/>
    </source>
</evidence>
<dbReference type="STRING" id="1538553.JT25_009425"/>
<organism evidence="2 3">
    <name type="scientific">Methylomonas denitrificans</name>
    <dbReference type="NCBI Taxonomy" id="1538553"/>
    <lineage>
        <taxon>Bacteria</taxon>
        <taxon>Pseudomonadati</taxon>
        <taxon>Pseudomonadota</taxon>
        <taxon>Gammaproteobacteria</taxon>
        <taxon>Methylococcales</taxon>
        <taxon>Methylococcaceae</taxon>
        <taxon>Methylomonas</taxon>
    </lineage>
</organism>
<sequence length="149" mass="16706">MSLKIFIRATCVLSAVLAFLWILDRSHGDVFKALKVGLSPVVVMLVLEKWHKSNEARKASGLSDLQFMLKEAGSAEKLKRNASSLYRIALVISVFSYLIIFLSLISLRGQSLHSTSPYIFIVGSIFLLLIARAFFQESRKMKRAADVEI</sequence>
<keyword evidence="1" id="KW-0472">Membrane</keyword>
<accession>A0A126T3R8</accession>
<reference evidence="2 3" key="1">
    <citation type="journal article" date="2015" name="Environ. Microbiol.">
        <title>Methane oxidation coupled to nitrate reduction under hypoxia by the Gammaproteobacterium Methylomonas denitrificans, sp. nov. type strain FJG1.</title>
        <authorList>
            <person name="Kits K.D."/>
            <person name="Klotz M.G."/>
            <person name="Stein L.Y."/>
        </authorList>
    </citation>
    <scope>NUCLEOTIDE SEQUENCE [LARGE SCALE GENOMIC DNA]</scope>
    <source>
        <strain evidence="2 3">FJG1</strain>
    </source>
</reference>
<gene>
    <name evidence="2" type="ORF">JT25_009425</name>
</gene>
<dbReference type="EMBL" id="CP014476">
    <property type="protein sequence ID" value="AMK76708.1"/>
    <property type="molecule type" value="Genomic_DNA"/>
</dbReference>
<feature type="transmembrane region" description="Helical" evidence="1">
    <location>
        <begin position="85"/>
        <end position="105"/>
    </location>
</feature>
<dbReference type="Proteomes" id="UP000030512">
    <property type="component" value="Chromosome"/>
</dbReference>
<keyword evidence="1" id="KW-1133">Transmembrane helix</keyword>
<feature type="transmembrane region" description="Helical" evidence="1">
    <location>
        <begin position="5"/>
        <end position="23"/>
    </location>
</feature>
<keyword evidence="3" id="KW-1185">Reference proteome</keyword>
<evidence type="ECO:0000313" key="2">
    <source>
        <dbReference type="EMBL" id="AMK76708.1"/>
    </source>
</evidence>
<dbReference type="AlphaFoldDB" id="A0A126T3R8"/>